<dbReference type="InterPro" id="IPR029045">
    <property type="entry name" value="ClpP/crotonase-like_dom_sf"/>
</dbReference>
<comment type="caution">
    <text evidence="2">Lacks conserved residue(s) required for the propagation of feature annotation.</text>
</comment>
<name>A0ABN6YI30_9MICO</name>
<proteinExistence type="inferred from homology"/>
<dbReference type="HAMAP" id="MF_00444">
    <property type="entry name" value="ClpP"/>
    <property type="match status" value="1"/>
</dbReference>
<dbReference type="Pfam" id="PF00574">
    <property type="entry name" value="CLP_protease"/>
    <property type="match status" value="1"/>
</dbReference>
<comment type="subcellular location">
    <subcellularLocation>
        <location evidence="2">Cytoplasm</location>
    </subcellularLocation>
</comment>
<dbReference type="EC" id="3.4.21.92" evidence="2"/>
<keyword evidence="2" id="KW-0378">Hydrolase</keyword>
<keyword evidence="2" id="KW-0645">Protease</keyword>
<protein>
    <recommendedName>
        <fullName evidence="2 3">ATP-dependent Clp protease proteolytic subunit</fullName>
        <ecNumber evidence="2">3.4.21.92</ecNumber>
    </recommendedName>
    <alternativeName>
        <fullName evidence="2">Endopeptidase Clp</fullName>
    </alternativeName>
</protein>
<dbReference type="Proteomes" id="UP001321421">
    <property type="component" value="Chromosome"/>
</dbReference>
<dbReference type="Gene3D" id="3.90.226.10">
    <property type="entry name" value="2-enoyl-CoA Hydratase, Chain A, domain 1"/>
    <property type="match status" value="1"/>
</dbReference>
<reference evidence="5" key="1">
    <citation type="journal article" date="2019" name="Int. J. Syst. Evol. Microbiol.">
        <title>The Global Catalogue of Microorganisms (GCM) 10K type strain sequencing project: providing services to taxonomists for standard genome sequencing and annotation.</title>
        <authorList>
            <consortium name="The Broad Institute Genomics Platform"/>
            <consortium name="The Broad Institute Genome Sequencing Center for Infectious Disease"/>
            <person name="Wu L."/>
            <person name="Ma J."/>
        </authorList>
    </citation>
    <scope>NUCLEOTIDE SEQUENCE [LARGE SCALE GENOMIC DNA]</scope>
    <source>
        <strain evidence="5">NBRC 110608</strain>
    </source>
</reference>
<evidence type="ECO:0000256" key="1">
    <source>
        <dbReference type="ARBA" id="ARBA00007039"/>
    </source>
</evidence>
<dbReference type="RefSeq" id="WP_289232351.1">
    <property type="nucleotide sequence ID" value="NZ_AP027735.1"/>
</dbReference>
<dbReference type="InterPro" id="IPR023562">
    <property type="entry name" value="ClpP/TepA"/>
</dbReference>
<gene>
    <name evidence="4" type="primary">clpP4</name>
    <name evidence="2" type="synonym">clpP</name>
    <name evidence="4" type="ORF">GCM10025872_07460</name>
</gene>
<dbReference type="PANTHER" id="PTHR10381">
    <property type="entry name" value="ATP-DEPENDENT CLP PROTEASE PROTEOLYTIC SUBUNIT"/>
    <property type="match status" value="1"/>
</dbReference>
<keyword evidence="5" id="KW-1185">Reference proteome</keyword>
<dbReference type="SUPFAM" id="SSF52096">
    <property type="entry name" value="ClpP/crotonase"/>
    <property type="match status" value="1"/>
</dbReference>
<evidence type="ECO:0000256" key="3">
    <source>
        <dbReference type="RuleBase" id="RU003567"/>
    </source>
</evidence>
<dbReference type="CDD" id="cd07017">
    <property type="entry name" value="S14_ClpP_2"/>
    <property type="match status" value="1"/>
</dbReference>
<evidence type="ECO:0000256" key="2">
    <source>
        <dbReference type="HAMAP-Rule" id="MF_00444"/>
    </source>
</evidence>
<keyword evidence="2" id="KW-0963">Cytoplasm</keyword>
<comment type="similarity">
    <text evidence="1 2 3">Belongs to the peptidase S14 family.</text>
</comment>
<organism evidence="4 5">
    <name type="scientific">Barrientosiimonas endolithica</name>
    <dbReference type="NCBI Taxonomy" id="1535208"/>
    <lineage>
        <taxon>Bacteria</taxon>
        <taxon>Bacillati</taxon>
        <taxon>Actinomycetota</taxon>
        <taxon>Actinomycetes</taxon>
        <taxon>Micrococcales</taxon>
        <taxon>Dermacoccaceae</taxon>
        <taxon>Barrientosiimonas</taxon>
    </lineage>
</organism>
<comment type="subunit">
    <text evidence="2">Fourteen ClpP subunits assemble into 2 heptameric rings which stack back to back to give a disk-like structure with a central cavity, resembling the structure of eukaryotic proteasomes.</text>
</comment>
<evidence type="ECO:0000313" key="5">
    <source>
        <dbReference type="Proteomes" id="UP001321421"/>
    </source>
</evidence>
<sequence length="210" mass="22538">MSSYLIPNVVSRDSRGERVVDLFTHLLRERIVYVGTPIDEGVANAIIGQLLHLEADEPDRPINLYVNSPGGEMNAALAIYDTMQFLRAPVGTTCVGEACGAAVALLAGGAPGQRAILRHSRVMLQQPKGGSRGAIQDLIVEADEILRLRRQLEEVLALHTGRAPEQVRLDSDRDAVLDAEAAKAYGLVDYVMQPRATAANLVAQATSAST</sequence>
<dbReference type="InterPro" id="IPR001907">
    <property type="entry name" value="ClpP"/>
</dbReference>
<accession>A0ABN6YI30</accession>
<dbReference type="EMBL" id="AP027735">
    <property type="protein sequence ID" value="BDZ57089.1"/>
    <property type="molecule type" value="Genomic_DNA"/>
</dbReference>
<comment type="catalytic activity">
    <reaction evidence="2">
        <text>Hydrolysis of proteins to small peptides in the presence of ATP and magnesium. alpha-casein is the usual test substrate. In the absence of ATP, only oligopeptides shorter than five residues are hydrolyzed (such as succinyl-Leu-Tyr-|-NHMec, and Leu-Tyr-Leu-|-Tyr-Trp, in which cleavage of the -Tyr-|-Leu- and -Tyr-|-Trp bonds also occurs).</text>
        <dbReference type="EC" id="3.4.21.92"/>
    </reaction>
</comment>
<dbReference type="PRINTS" id="PR00127">
    <property type="entry name" value="CLPPROTEASEP"/>
</dbReference>
<evidence type="ECO:0000313" key="4">
    <source>
        <dbReference type="EMBL" id="BDZ57089.1"/>
    </source>
</evidence>
<keyword evidence="2" id="KW-0720">Serine protease</keyword>
<dbReference type="PANTHER" id="PTHR10381:SF26">
    <property type="entry name" value="ATP-DEPENDENT CLP PROTEASE PROTEOLYTIC SUBUNIT-LIKE-RELATED"/>
    <property type="match status" value="1"/>
</dbReference>
<comment type="function">
    <text evidence="2">Cleaves peptides in various proteins in a process that requires ATP hydrolysis. Has a chymotrypsin-like activity. Plays a major role in the degradation of misfolded proteins.</text>
</comment>